<accession>A0A7W7QSK6</accession>
<dbReference type="Pfam" id="PF19054">
    <property type="entry name" value="DUF5753"/>
    <property type="match status" value="1"/>
</dbReference>
<protein>
    <recommendedName>
        <fullName evidence="1">DUF5753 domain-containing protein</fullName>
    </recommendedName>
</protein>
<evidence type="ECO:0000313" key="2">
    <source>
        <dbReference type="EMBL" id="MBB4918939.1"/>
    </source>
</evidence>
<dbReference type="EMBL" id="JACHJP010000008">
    <property type="protein sequence ID" value="MBB4918939.1"/>
    <property type="molecule type" value="Genomic_DNA"/>
</dbReference>
<dbReference type="AlphaFoldDB" id="A0A7W7QSK6"/>
<dbReference type="InterPro" id="IPR043917">
    <property type="entry name" value="DUF5753"/>
</dbReference>
<gene>
    <name evidence="2" type="ORF">FHS44_006075</name>
</gene>
<sequence>MSEIELGRRTITTRHVELWCRLCAADPNEVRRLLAEQSAMARMWIPYADLNSGGLAAAQKSIRQLYEELAVAQSYQPKVIAGMAQTESYTRAALTGVLTEQRVDTTEPEADVEAAVAERMSRQKLLSRAGARWFFLIEEPVLWYRPYDRRLHREQLRHLLELRRRPNVFLGIIPVGADRRGVHPEEAFDITDGTLVTVELVSGYLSVTRPEEVALYRATWDRLWALAVNGLAAVALIRAALERLDRHTGV</sequence>
<reference evidence="2 3" key="1">
    <citation type="submission" date="2020-08" db="EMBL/GenBank/DDBJ databases">
        <title>Genomic Encyclopedia of Type Strains, Phase III (KMG-III): the genomes of soil and plant-associated and newly described type strains.</title>
        <authorList>
            <person name="Whitman W."/>
        </authorList>
    </citation>
    <scope>NUCLEOTIDE SEQUENCE [LARGE SCALE GENOMIC DNA]</scope>
    <source>
        <strain evidence="2 3">CECT 8840</strain>
    </source>
</reference>
<organism evidence="2 3">
    <name type="scientific">Streptosporangium saharense</name>
    <dbReference type="NCBI Taxonomy" id="1706840"/>
    <lineage>
        <taxon>Bacteria</taxon>
        <taxon>Bacillati</taxon>
        <taxon>Actinomycetota</taxon>
        <taxon>Actinomycetes</taxon>
        <taxon>Streptosporangiales</taxon>
        <taxon>Streptosporangiaceae</taxon>
        <taxon>Streptosporangium</taxon>
    </lineage>
</organism>
<keyword evidence="3" id="KW-1185">Reference proteome</keyword>
<feature type="domain" description="DUF5753" evidence="1">
    <location>
        <begin position="73"/>
        <end position="238"/>
    </location>
</feature>
<comment type="caution">
    <text evidence="2">The sequence shown here is derived from an EMBL/GenBank/DDBJ whole genome shotgun (WGS) entry which is preliminary data.</text>
</comment>
<name>A0A7W7QSK6_9ACTN</name>
<evidence type="ECO:0000313" key="3">
    <source>
        <dbReference type="Proteomes" id="UP000552644"/>
    </source>
</evidence>
<dbReference type="Proteomes" id="UP000552644">
    <property type="component" value="Unassembled WGS sequence"/>
</dbReference>
<evidence type="ECO:0000259" key="1">
    <source>
        <dbReference type="Pfam" id="PF19054"/>
    </source>
</evidence>
<proteinExistence type="predicted"/>